<evidence type="ECO:0000313" key="1">
    <source>
        <dbReference type="EnsemblMetazoa" id="PPA39745.1"/>
    </source>
</evidence>
<dbReference type="EnsemblMetazoa" id="PPA39745.1">
    <property type="protein sequence ID" value="PPA39745.1"/>
    <property type="gene ID" value="WBGene00278114"/>
</dbReference>
<accession>A0A2A6BYA4</accession>
<accession>A0A8R1YT48</accession>
<dbReference type="Proteomes" id="UP000005239">
    <property type="component" value="Unassembled WGS sequence"/>
</dbReference>
<proteinExistence type="predicted"/>
<gene>
    <name evidence="1" type="primary">WBGene00278114</name>
</gene>
<sequence>MSAKIVLFQAYLSRLHLRLGTPIQQEYYPSLNTNFSEVVINLHRQITMPVERLTIRRIASISLPSSAHKRPSSPPFPHSHPEVTPLSRSALASTITNASFDMDSKAPSTLPYPRKGYCTKSTVPIDIVPSLPYPLRVSYQSALPYSSMILTPSTFRSLVSKKRRFRRDSSCPLAAFSEEIEQTTQRITSISLPSSAHKRPSSPPFPHSHPEVTPLSRSALASTITNVRFDMDSKVFFAPGSIEAVVLRKDTVIAPSSLLPHHARVPYPSIIPTPSTFRSLVSTKDPLRRHRPTLSAAASSEEIE</sequence>
<reference evidence="1" key="2">
    <citation type="submission" date="2022-06" db="UniProtKB">
        <authorList>
            <consortium name="EnsemblMetazoa"/>
        </authorList>
    </citation>
    <scope>IDENTIFICATION</scope>
    <source>
        <strain evidence="1">PS312</strain>
    </source>
</reference>
<organism evidence="1 2">
    <name type="scientific">Pristionchus pacificus</name>
    <name type="common">Parasitic nematode worm</name>
    <dbReference type="NCBI Taxonomy" id="54126"/>
    <lineage>
        <taxon>Eukaryota</taxon>
        <taxon>Metazoa</taxon>
        <taxon>Ecdysozoa</taxon>
        <taxon>Nematoda</taxon>
        <taxon>Chromadorea</taxon>
        <taxon>Rhabditida</taxon>
        <taxon>Rhabditina</taxon>
        <taxon>Diplogasteromorpha</taxon>
        <taxon>Diplogasteroidea</taxon>
        <taxon>Neodiplogasteridae</taxon>
        <taxon>Pristionchus</taxon>
    </lineage>
</organism>
<dbReference type="AlphaFoldDB" id="A0A2A6BYA4"/>
<keyword evidence="2" id="KW-1185">Reference proteome</keyword>
<reference evidence="2" key="1">
    <citation type="journal article" date="2008" name="Nat. Genet.">
        <title>The Pristionchus pacificus genome provides a unique perspective on nematode lifestyle and parasitism.</title>
        <authorList>
            <person name="Dieterich C."/>
            <person name="Clifton S.W."/>
            <person name="Schuster L.N."/>
            <person name="Chinwalla A."/>
            <person name="Delehaunty K."/>
            <person name="Dinkelacker I."/>
            <person name="Fulton L."/>
            <person name="Fulton R."/>
            <person name="Godfrey J."/>
            <person name="Minx P."/>
            <person name="Mitreva M."/>
            <person name="Roeseler W."/>
            <person name="Tian H."/>
            <person name="Witte H."/>
            <person name="Yang S.P."/>
            <person name="Wilson R.K."/>
            <person name="Sommer R.J."/>
        </authorList>
    </citation>
    <scope>NUCLEOTIDE SEQUENCE [LARGE SCALE GENOMIC DNA]</scope>
    <source>
        <strain evidence="2">PS312</strain>
    </source>
</reference>
<protein>
    <submittedName>
        <fullName evidence="1">Uncharacterized protein</fullName>
    </submittedName>
</protein>
<name>A0A2A6BYA4_PRIPA</name>
<evidence type="ECO:0000313" key="2">
    <source>
        <dbReference type="Proteomes" id="UP000005239"/>
    </source>
</evidence>